<gene>
    <name evidence="5" type="ORF">Naga_100586g1</name>
</gene>
<evidence type="ECO:0000313" key="6">
    <source>
        <dbReference type="Proteomes" id="UP000019335"/>
    </source>
</evidence>
<evidence type="ECO:0000256" key="3">
    <source>
        <dbReference type="ARBA" id="ARBA00023239"/>
    </source>
</evidence>
<keyword evidence="3" id="KW-0456">Lyase</keyword>
<dbReference type="OrthoDB" id="4418812at2759"/>
<dbReference type="Proteomes" id="UP000019335">
    <property type="component" value="Chromosome 19"/>
</dbReference>
<dbReference type="InterPro" id="IPR050147">
    <property type="entry name" value="Ser/Thr_Dehydratase"/>
</dbReference>
<comment type="cofactor">
    <cofactor evidence="1">
        <name>pyridoxal 5'-phosphate</name>
        <dbReference type="ChEBI" id="CHEBI:597326"/>
    </cofactor>
</comment>
<dbReference type="GO" id="GO:0006567">
    <property type="term" value="P:L-threonine catabolic process"/>
    <property type="evidence" value="ECO:0007669"/>
    <property type="project" value="TreeGrafter"/>
</dbReference>
<reference evidence="5 6" key="1">
    <citation type="journal article" date="2014" name="Mol. Plant">
        <title>Chromosome Scale Genome Assembly and Transcriptome Profiling of Nannochloropsis gaditana in Nitrogen Depletion.</title>
        <authorList>
            <person name="Corteggiani Carpinelli E."/>
            <person name="Telatin A."/>
            <person name="Vitulo N."/>
            <person name="Forcato C."/>
            <person name="D'Angelo M."/>
            <person name="Schiavon R."/>
            <person name="Vezzi A."/>
            <person name="Giacometti G.M."/>
            <person name="Morosinotto T."/>
            <person name="Valle G."/>
        </authorList>
    </citation>
    <scope>NUCLEOTIDE SEQUENCE [LARGE SCALE GENOMIC DNA]</scope>
    <source>
        <strain evidence="5 6">B-31</strain>
    </source>
</reference>
<dbReference type="PANTHER" id="PTHR48078">
    <property type="entry name" value="THREONINE DEHYDRATASE, MITOCHONDRIAL-RELATED"/>
    <property type="match status" value="1"/>
</dbReference>
<feature type="non-terminal residue" evidence="5">
    <location>
        <position position="162"/>
    </location>
</feature>
<dbReference type="GO" id="GO:0006565">
    <property type="term" value="P:L-serine catabolic process"/>
    <property type="evidence" value="ECO:0007669"/>
    <property type="project" value="TreeGrafter"/>
</dbReference>
<accession>W7T7K3</accession>
<dbReference type="Pfam" id="PF00291">
    <property type="entry name" value="PALP"/>
    <property type="match status" value="1"/>
</dbReference>
<dbReference type="AlphaFoldDB" id="W7T7K3"/>
<dbReference type="GO" id="GO:0004794">
    <property type="term" value="F:threonine deaminase activity"/>
    <property type="evidence" value="ECO:0007669"/>
    <property type="project" value="TreeGrafter"/>
</dbReference>
<proteinExistence type="predicted"/>
<keyword evidence="6" id="KW-1185">Reference proteome</keyword>
<organism evidence="5 6">
    <name type="scientific">Nannochloropsis gaditana</name>
    <dbReference type="NCBI Taxonomy" id="72520"/>
    <lineage>
        <taxon>Eukaryota</taxon>
        <taxon>Sar</taxon>
        <taxon>Stramenopiles</taxon>
        <taxon>Ochrophyta</taxon>
        <taxon>Eustigmatophyceae</taxon>
        <taxon>Eustigmatales</taxon>
        <taxon>Monodopsidaceae</taxon>
        <taxon>Nannochloropsis</taxon>
    </lineage>
</organism>
<keyword evidence="2" id="KW-0663">Pyridoxal phosphate</keyword>
<evidence type="ECO:0000256" key="2">
    <source>
        <dbReference type="ARBA" id="ARBA00022898"/>
    </source>
</evidence>
<sequence length="162" mass="17036">MAASAGNHALALSWHGAQLGIPVSVFMPVVAPLAKVDKCRKFGANVIITGQHIGEAKDFALSNPEYEGVKYINGYDDPEIVAGAGTIGIEVLEQISKVDYVIVPVGGAGLLAGVSLAIKTLRPECKVIGVEPKNCRSFQSALDHGHPVVADVTRSQPRPPCR</sequence>
<evidence type="ECO:0000259" key="4">
    <source>
        <dbReference type="Pfam" id="PF00291"/>
    </source>
</evidence>
<dbReference type="GO" id="GO:0009097">
    <property type="term" value="P:isoleucine biosynthetic process"/>
    <property type="evidence" value="ECO:0007669"/>
    <property type="project" value="TreeGrafter"/>
</dbReference>
<dbReference type="Gene3D" id="3.40.50.1100">
    <property type="match status" value="2"/>
</dbReference>
<dbReference type="PANTHER" id="PTHR48078:SF19">
    <property type="entry name" value="ACT DOMAIN-CONTAINING PROTEIN"/>
    <property type="match status" value="1"/>
</dbReference>
<dbReference type="GO" id="GO:0003941">
    <property type="term" value="F:L-serine ammonia-lyase activity"/>
    <property type="evidence" value="ECO:0007669"/>
    <property type="project" value="TreeGrafter"/>
</dbReference>
<evidence type="ECO:0000256" key="1">
    <source>
        <dbReference type="ARBA" id="ARBA00001933"/>
    </source>
</evidence>
<dbReference type="SUPFAM" id="SSF53686">
    <property type="entry name" value="Tryptophan synthase beta subunit-like PLP-dependent enzymes"/>
    <property type="match status" value="1"/>
</dbReference>
<dbReference type="InterPro" id="IPR036052">
    <property type="entry name" value="TrpB-like_PALP_sf"/>
</dbReference>
<name>W7T7K3_9STRA</name>
<dbReference type="InterPro" id="IPR001926">
    <property type="entry name" value="TrpB-like_PALP"/>
</dbReference>
<comment type="caution">
    <text evidence="5">The sequence shown here is derived from an EMBL/GenBank/DDBJ whole genome shotgun (WGS) entry which is preliminary data.</text>
</comment>
<dbReference type="EMBL" id="AZIL01001960">
    <property type="protein sequence ID" value="EWM22975.1"/>
    <property type="molecule type" value="Genomic_DNA"/>
</dbReference>
<protein>
    <submittedName>
        <fullName evidence="5">Pyridoxal phosphate-dependent enzyme, beta subunit</fullName>
    </submittedName>
</protein>
<feature type="domain" description="Tryptophan synthase beta chain-like PALP" evidence="4">
    <location>
        <begin position="2"/>
        <end position="153"/>
    </location>
</feature>
<evidence type="ECO:0000313" key="5">
    <source>
        <dbReference type="EMBL" id="EWM22975.1"/>
    </source>
</evidence>